<dbReference type="FunFam" id="4.10.110.10:FF:000006">
    <property type="entry name" value="Trefoil factor 1"/>
    <property type="match status" value="2"/>
</dbReference>
<feature type="disulfide bond" evidence="4">
    <location>
        <begin position="84"/>
        <end position="110"/>
    </location>
</feature>
<reference evidence="6" key="1">
    <citation type="submission" date="2025-08" db="UniProtKB">
        <authorList>
            <consortium name="Ensembl"/>
        </authorList>
    </citation>
    <scope>IDENTIFICATION</scope>
</reference>
<dbReference type="PANTHER" id="PTHR13826">
    <property type="entry name" value="INTESTINAL TREFOIL FACTOR-RELATED"/>
    <property type="match status" value="1"/>
</dbReference>
<dbReference type="SUPFAM" id="SSF57492">
    <property type="entry name" value="Trefoil"/>
    <property type="match status" value="2"/>
</dbReference>
<evidence type="ECO:0000313" key="7">
    <source>
        <dbReference type="Proteomes" id="UP000472275"/>
    </source>
</evidence>
<dbReference type="SMART" id="SM00018">
    <property type="entry name" value="PD"/>
    <property type="match status" value="2"/>
</dbReference>
<feature type="domain" description="P-type" evidence="5">
    <location>
        <begin position="27"/>
        <end position="72"/>
    </location>
</feature>
<dbReference type="CDD" id="cd00111">
    <property type="entry name" value="Trefoil"/>
    <property type="match status" value="2"/>
</dbReference>
<feature type="disulfide bond" evidence="4">
    <location>
        <begin position="51"/>
        <end position="68"/>
    </location>
</feature>
<dbReference type="PROSITE" id="PS00025">
    <property type="entry name" value="P_TREFOIL_1"/>
    <property type="match status" value="2"/>
</dbReference>
<dbReference type="InterPro" id="IPR017994">
    <property type="entry name" value="P_trefoil_chordata"/>
</dbReference>
<dbReference type="PANTHER" id="PTHR13826:SF14">
    <property type="entry name" value="TREFOIL FACTOR 2"/>
    <property type="match status" value="1"/>
</dbReference>
<keyword evidence="3 4" id="KW-1015">Disulfide bond</keyword>
<evidence type="ECO:0000256" key="3">
    <source>
        <dbReference type="ARBA" id="ARBA00023157"/>
    </source>
</evidence>
<dbReference type="Gene3D" id="4.10.110.10">
    <property type="entry name" value="Spasmolytic Protein, domain 1"/>
    <property type="match status" value="2"/>
</dbReference>
<organism evidence="6 7">
    <name type="scientific">Aquila chrysaetos chrysaetos</name>
    <dbReference type="NCBI Taxonomy" id="223781"/>
    <lineage>
        <taxon>Eukaryota</taxon>
        <taxon>Metazoa</taxon>
        <taxon>Chordata</taxon>
        <taxon>Craniata</taxon>
        <taxon>Vertebrata</taxon>
        <taxon>Euteleostomi</taxon>
        <taxon>Archelosauria</taxon>
        <taxon>Archosauria</taxon>
        <taxon>Dinosauria</taxon>
        <taxon>Saurischia</taxon>
        <taxon>Theropoda</taxon>
        <taxon>Coelurosauria</taxon>
        <taxon>Aves</taxon>
        <taxon>Neognathae</taxon>
        <taxon>Neoaves</taxon>
        <taxon>Telluraves</taxon>
        <taxon>Accipitrimorphae</taxon>
        <taxon>Accipitriformes</taxon>
        <taxon>Accipitridae</taxon>
        <taxon>Accipitrinae</taxon>
        <taxon>Aquila</taxon>
    </lineage>
</organism>
<dbReference type="AlphaFoldDB" id="A0A663EGB4"/>
<accession>A0A663EGB4</accession>
<sequence>YTCKDGQSREKILVLSGHLINALLLTTSCQCKMAPRERKNCGYPGISAEECKKAGCCFSDSVAGVPWCFAPKAKKGNISEDFICPNNPHARVNCGFPGISATDCKRKGCCFMAQPAGVPWCFYHHMVEEGNRCSYQTHIYFITRDKRLCFRNVK</sequence>
<dbReference type="GO" id="GO:0005615">
    <property type="term" value="C:extracellular space"/>
    <property type="evidence" value="ECO:0007669"/>
    <property type="project" value="TreeGrafter"/>
</dbReference>
<keyword evidence="7" id="KW-1185">Reference proteome</keyword>
<dbReference type="GeneTree" id="ENSGT00940000161334"/>
<evidence type="ECO:0000313" key="6">
    <source>
        <dbReference type="Ensembl" id="ENSACCP00020011148.1"/>
    </source>
</evidence>
<feature type="disulfide bond" evidence="4">
    <location>
        <begin position="94"/>
        <end position="109"/>
    </location>
</feature>
<protein>
    <submittedName>
        <fullName evidence="6">Trefoil factor 2</fullName>
    </submittedName>
</protein>
<proteinExistence type="predicted"/>
<evidence type="ECO:0000256" key="1">
    <source>
        <dbReference type="ARBA" id="ARBA00004613"/>
    </source>
</evidence>
<reference evidence="6" key="2">
    <citation type="submission" date="2025-09" db="UniProtKB">
        <authorList>
            <consortium name="Ensembl"/>
        </authorList>
    </citation>
    <scope>IDENTIFICATION</scope>
</reference>
<feature type="disulfide bond" evidence="4">
    <location>
        <begin position="104"/>
        <end position="121"/>
    </location>
</feature>
<comment type="caution">
    <text evidence="4">Lacks conserved residue(s) required for the propagation of feature annotation.</text>
</comment>
<comment type="subcellular location">
    <subcellularLocation>
        <location evidence="1">Secreted</location>
    </subcellularLocation>
</comment>
<dbReference type="InterPro" id="IPR017957">
    <property type="entry name" value="P_trefoil_CS"/>
</dbReference>
<feature type="domain" description="P-type" evidence="5">
    <location>
        <begin position="82"/>
        <end position="125"/>
    </location>
</feature>
<name>A0A663EGB4_AQUCH</name>
<evidence type="ECO:0000256" key="2">
    <source>
        <dbReference type="ARBA" id="ARBA00022525"/>
    </source>
</evidence>
<dbReference type="InterPro" id="IPR044913">
    <property type="entry name" value="P_trefoil_dom_sf"/>
</dbReference>
<dbReference type="Proteomes" id="UP000472275">
    <property type="component" value="Chromosome 7"/>
</dbReference>
<dbReference type="Pfam" id="PF00088">
    <property type="entry name" value="Trefoil"/>
    <property type="match status" value="2"/>
</dbReference>
<dbReference type="Ensembl" id="ENSACCT00020011640.1">
    <property type="protein sequence ID" value="ENSACCP00020011148.1"/>
    <property type="gene ID" value="ENSACCG00020007620.1"/>
</dbReference>
<dbReference type="PRINTS" id="PR00680">
    <property type="entry name" value="PTREFOIL"/>
</dbReference>
<dbReference type="GO" id="GO:0030277">
    <property type="term" value="P:maintenance of gastrointestinal epithelium"/>
    <property type="evidence" value="ECO:0007669"/>
    <property type="project" value="TreeGrafter"/>
</dbReference>
<feature type="disulfide bond" evidence="4">
    <location>
        <begin position="41"/>
        <end position="56"/>
    </location>
</feature>
<evidence type="ECO:0000256" key="4">
    <source>
        <dbReference type="PROSITE-ProRule" id="PRU00779"/>
    </source>
</evidence>
<dbReference type="InParanoid" id="A0A663EGB4"/>
<dbReference type="InterPro" id="IPR000519">
    <property type="entry name" value="P_trefoil_dom"/>
</dbReference>
<dbReference type="PROSITE" id="PS51448">
    <property type="entry name" value="P_TREFOIL_2"/>
    <property type="match status" value="2"/>
</dbReference>
<keyword evidence="2" id="KW-0964">Secreted</keyword>
<evidence type="ECO:0000259" key="5">
    <source>
        <dbReference type="PROSITE" id="PS51448"/>
    </source>
</evidence>